<dbReference type="EMBL" id="VIIS01000719">
    <property type="protein sequence ID" value="KAF0305814.1"/>
    <property type="molecule type" value="Genomic_DNA"/>
</dbReference>
<dbReference type="AlphaFoldDB" id="A0A6A4WPY5"/>
<dbReference type="Proteomes" id="UP000440578">
    <property type="component" value="Unassembled WGS sequence"/>
</dbReference>
<gene>
    <name evidence="1" type="ORF">FJT64_022616</name>
</gene>
<name>A0A6A4WPY5_AMPAM</name>
<proteinExistence type="predicted"/>
<accession>A0A6A4WPY5</accession>
<comment type="caution">
    <text evidence="1">The sequence shown here is derived from an EMBL/GenBank/DDBJ whole genome shotgun (WGS) entry which is preliminary data.</text>
</comment>
<keyword evidence="2" id="KW-1185">Reference proteome</keyword>
<organism evidence="1 2">
    <name type="scientific">Amphibalanus amphitrite</name>
    <name type="common">Striped barnacle</name>
    <name type="synonym">Balanus amphitrite</name>
    <dbReference type="NCBI Taxonomy" id="1232801"/>
    <lineage>
        <taxon>Eukaryota</taxon>
        <taxon>Metazoa</taxon>
        <taxon>Ecdysozoa</taxon>
        <taxon>Arthropoda</taxon>
        <taxon>Crustacea</taxon>
        <taxon>Multicrustacea</taxon>
        <taxon>Cirripedia</taxon>
        <taxon>Thoracica</taxon>
        <taxon>Thoracicalcarea</taxon>
        <taxon>Balanomorpha</taxon>
        <taxon>Balanoidea</taxon>
        <taxon>Balanidae</taxon>
        <taxon>Amphibalaninae</taxon>
        <taxon>Amphibalanus</taxon>
    </lineage>
</organism>
<evidence type="ECO:0000313" key="2">
    <source>
        <dbReference type="Proteomes" id="UP000440578"/>
    </source>
</evidence>
<dbReference type="OrthoDB" id="67059at2759"/>
<sequence>MVVYTVPVRVSGRGSVRGQPMVVYTVPVRVSGRGSVLEDGEDEADLLTTPLHVSSQSFYFDHWSMCHKLDVTNKTCEDLDVDYHVTGPFKVVSGPNERTPTELTEGRLLAPSQRYVQMSIYFCPEAVGQFTGELRLWLGHAPWSHLVQLGGNCRPGEPEALRDTQLAGGL</sequence>
<evidence type="ECO:0000313" key="1">
    <source>
        <dbReference type="EMBL" id="KAF0305814.1"/>
    </source>
</evidence>
<protein>
    <submittedName>
        <fullName evidence="1">Uncharacterized protein</fullName>
    </submittedName>
</protein>
<reference evidence="1 2" key="1">
    <citation type="submission" date="2019-07" db="EMBL/GenBank/DDBJ databases">
        <title>Draft genome assembly of a fouling barnacle, Amphibalanus amphitrite (Darwin, 1854): The first reference genome for Thecostraca.</title>
        <authorList>
            <person name="Kim W."/>
        </authorList>
    </citation>
    <scope>NUCLEOTIDE SEQUENCE [LARGE SCALE GENOMIC DNA]</scope>
    <source>
        <strain evidence="1">SNU_AA5</strain>
        <tissue evidence="1">Soma without cirri and trophi</tissue>
    </source>
</reference>